<evidence type="ECO:0000256" key="9">
    <source>
        <dbReference type="ARBA" id="ARBA00022842"/>
    </source>
</evidence>
<evidence type="ECO:0000256" key="3">
    <source>
        <dbReference type="ARBA" id="ARBA00022553"/>
    </source>
</evidence>
<evidence type="ECO:0000256" key="8">
    <source>
        <dbReference type="ARBA" id="ARBA00022801"/>
    </source>
</evidence>
<dbReference type="Gene3D" id="3.40.50.1010">
    <property type="entry name" value="5'-nuclease"/>
    <property type="match status" value="1"/>
</dbReference>
<accession>A0A671V645</accession>
<dbReference type="InterPro" id="IPR041012">
    <property type="entry name" value="GEN_chromo"/>
</dbReference>
<dbReference type="PANTHER" id="PTHR11081">
    <property type="entry name" value="FLAP ENDONUCLEASE FAMILY MEMBER"/>
    <property type="match status" value="1"/>
</dbReference>
<dbReference type="OMA" id="QHEVRTI"/>
<feature type="compositionally biased region" description="Polar residues" evidence="15">
    <location>
        <begin position="783"/>
        <end position="798"/>
    </location>
</feature>
<evidence type="ECO:0000259" key="17">
    <source>
        <dbReference type="SMART" id="SM00485"/>
    </source>
</evidence>
<comment type="subcellular location">
    <subcellularLocation>
        <location evidence="2">Nucleus</location>
    </subcellularLocation>
</comment>
<evidence type="ECO:0000256" key="13">
    <source>
        <dbReference type="ARBA" id="ARBA00063132"/>
    </source>
</evidence>
<evidence type="ECO:0000259" key="16">
    <source>
        <dbReference type="SMART" id="SM00484"/>
    </source>
</evidence>
<keyword evidence="3" id="KW-0597">Phosphoprotein</keyword>
<reference evidence="18" key="2">
    <citation type="submission" date="2025-08" db="UniProtKB">
        <authorList>
            <consortium name="Ensembl"/>
        </authorList>
    </citation>
    <scope>IDENTIFICATION</scope>
</reference>
<dbReference type="GeneTree" id="ENSGT00940000159266"/>
<feature type="domain" description="XPG-I" evidence="16">
    <location>
        <begin position="126"/>
        <end position="197"/>
    </location>
</feature>
<dbReference type="GO" id="GO:0005634">
    <property type="term" value="C:nucleus"/>
    <property type="evidence" value="ECO:0007669"/>
    <property type="project" value="UniProtKB-SubCell"/>
</dbReference>
<reference evidence="18" key="1">
    <citation type="submission" date="2021-04" db="EMBL/GenBank/DDBJ databases">
        <authorList>
            <consortium name="Wellcome Sanger Institute Data Sharing"/>
        </authorList>
    </citation>
    <scope>NUCLEOTIDE SEQUENCE [LARGE SCALE GENOMIC DNA]</scope>
</reference>
<feature type="region of interest" description="Disordered" evidence="15">
    <location>
        <begin position="606"/>
        <end position="630"/>
    </location>
</feature>
<evidence type="ECO:0000256" key="11">
    <source>
        <dbReference type="ARBA" id="ARBA00023242"/>
    </source>
</evidence>
<dbReference type="PRINTS" id="PR00853">
    <property type="entry name" value="XPGRADSUPER"/>
</dbReference>
<evidence type="ECO:0000313" key="18">
    <source>
        <dbReference type="Ensembl" id="ENSSAUP00010021775.1"/>
    </source>
</evidence>
<keyword evidence="9" id="KW-0460">Magnesium</keyword>
<dbReference type="Ensembl" id="ENSSAUT00010023000.1">
    <property type="protein sequence ID" value="ENSSAUP00010021775.1"/>
    <property type="gene ID" value="ENSSAUG00010009615.1"/>
</dbReference>
<evidence type="ECO:0000256" key="1">
    <source>
        <dbReference type="ARBA" id="ARBA00001946"/>
    </source>
</evidence>
<dbReference type="GO" id="GO:0008821">
    <property type="term" value="F:crossover junction DNA endonuclease activity"/>
    <property type="evidence" value="ECO:0007669"/>
    <property type="project" value="UniProtKB-ARBA"/>
</dbReference>
<keyword evidence="5" id="KW-0479">Metal-binding</keyword>
<evidence type="ECO:0000256" key="5">
    <source>
        <dbReference type="ARBA" id="ARBA00022723"/>
    </source>
</evidence>
<organism evidence="18 19">
    <name type="scientific">Sparus aurata</name>
    <name type="common">Gilthead sea bream</name>
    <dbReference type="NCBI Taxonomy" id="8175"/>
    <lineage>
        <taxon>Eukaryota</taxon>
        <taxon>Metazoa</taxon>
        <taxon>Chordata</taxon>
        <taxon>Craniata</taxon>
        <taxon>Vertebrata</taxon>
        <taxon>Euteleostomi</taxon>
        <taxon>Actinopterygii</taxon>
        <taxon>Neopterygii</taxon>
        <taxon>Teleostei</taxon>
        <taxon>Neoteleostei</taxon>
        <taxon>Acanthomorphata</taxon>
        <taxon>Eupercaria</taxon>
        <taxon>Spariformes</taxon>
        <taxon>Sparidae</taxon>
        <taxon>Sparus</taxon>
    </lineage>
</organism>
<dbReference type="Pfam" id="PF00867">
    <property type="entry name" value="XPG_I"/>
    <property type="match status" value="1"/>
</dbReference>
<keyword evidence="6" id="KW-0255">Endonuclease</keyword>
<dbReference type="RefSeq" id="XP_030261778.1">
    <property type="nucleotide sequence ID" value="XM_030405918.1"/>
</dbReference>
<evidence type="ECO:0000256" key="6">
    <source>
        <dbReference type="ARBA" id="ARBA00022759"/>
    </source>
</evidence>
<dbReference type="Pfam" id="PF18704">
    <property type="entry name" value="Chromo_2"/>
    <property type="match status" value="1"/>
</dbReference>
<feature type="region of interest" description="Disordered" evidence="15">
    <location>
        <begin position="693"/>
        <end position="808"/>
    </location>
</feature>
<comment type="subunit">
    <text evidence="13">Largely monomeric, dimerizes on the Holliday junction and the first nick occurs upon dimerization at the junction.</text>
</comment>
<dbReference type="SUPFAM" id="SSF47807">
    <property type="entry name" value="5' to 3' exonuclease, C-terminal subdomain"/>
    <property type="match status" value="1"/>
</dbReference>
<dbReference type="Gene3D" id="1.10.150.20">
    <property type="entry name" value="5' to 3' exonuclease, C-terminal subdomain"/>
    <property type="match status" value="1"/>
</dbReference>
<dbReference type="CTD" id="348654"/>
<dbReference type="SUPFAM" id="SSF88723">
    <property type="entry name" value="PIN domain-like"/>
    <property type="match status" value="1"/>
</dbReference>
<sequence length="909" mass="101574">MGVHDLWSIVEPVRESVPLYSLSGKTLAVDLSLWVCEAQHVQAMMGRVTKPHLRNLFFRVSSLSLMGVKLVFVMEGEAPKLKAETMSKRAETRYGGFKKAPATKSTKSTSRGRFNAVLRECAEMLDYLGVPWVTAAGEAEAMCAYLDSQGLVDGCITNDGDAFLYGARTVYRNFNMNSKDPQVDCYRTSRVQTELHLSRENLVGLAIFLGCDYIPKGIPGVGREQALRLIRMIKGQTLLQRFKKWKEENAGVFEGVVKKVAHCHVCRHPGSAKAHERGGCVLCDSKHFCQPQDFDYQCPCDWHRYDQTRQAMSFEANIRKKTLASQQFPFTEIISEFLISKDKPVSHFKRRQPNMLLMQKFAYDKMEWPKHYTSEKVLVLMTYAELMNRKYGREMCSQIKPLRILKPRVRNAVACFEIIWSTPEHYVFPEDRPSQDQGEVRTVEEESLFRVAFPELVESYLRDKALAEEKKTKKRKPKSQKEKPADLISDGISDLLAQMTLQSSSKAQPQTILPTSTEEPEVVLLDTPVNHKQQRKTKEDYSSLGDCPNTPQSHADSEPAASPSVSAVIDALHLSDIDWEALSFTSSPSATNHSTEPKLSTYIEAKETEGENNKQKTSCGVKEGDSSSAPECSLRDRVLMRTTAKAIEQMEISDAMISKLLNYELAPLKLTSSHNSKASERIGGILVGQESAVNKKEPLTDRRQCTKNKTDTHSSKQQLRPALQTQNKTKDKCNGSQKPPQKYKFVRKAIPSSALPQQTCRSDPDRSDKNVPHTTKKTVCMSVGSSSEESDAENQQLRAQRKAKMKPVNKINASSLSDFPLKAVSTKPSAKTAPVKLSQLKSQSCNVAIETNSMPVSAKSQTVSPAVVSDDVFLQTPASPVTVLDSDDSVICGESPLPLAERLRLKFLK</sequence>
<evidence type="ECO:0000256" key="12">
    <source>
        <dbReference type="ARBA" id="ARBA00038112"/>
    </source>
</evidence>
<feature type="domain" description="XPG N-terminal" evidence="17">
    <location>
        <begin position="1"/>
        <end position="96"/>
    </location>
</feature>
<comment type="cofactor">
    <cofactor evidence="1">
        <name>Mg(2+)</name>
        <dbReference type="ChEBI" id="CHEBI:18420"/>
    </cofactor>
</comment>
<dbReference type="GO" id="GO:0017108">
    <property type="term" value="F:5'-flap endonuclease activity"/>
    <property type="evidence" value="ECO:0007669"/>
    <property type="project" value="UniProtKB-ARBA"/>
</dbReference>
<keyword evidence="11" id="KW-0539">Nucleus</keyword>
<dbReference type="Proteomes" id="UP000472265">
    <property type="component" value="Chromosome 22"/>
</dbReference>
<comment type="similarity">
    <text evidence="12">Belongs to the XPG/RAD2 endonuclease family. GEN subfamily.</text>
</comment>
<dbReference type="SMART" id="SM00485">
    <property type="entry name" value="XPGN"/>
    <property type="match status" value="1"/>
</dbReference>
<feature type="region of interest" description="Disordered" evidence="15">
    <location>
        <begin position="468"/>
        <end position="487"/>
    </location>
</feature>
<dbReference type="OrthoDB" id="2959108at2759"/>
<feature type="region of interest" description="Disordered" evidence="15">
    <location>
        <begin position="503"/>
        <end position="563"/>
    </location>
</feature>
<dbReference type="FunFam" id="3.40.50.1010:FF:000024">
    <property type="entry name" value="flap endonuclease GEN homolog 1"/>
    <property type="match status" value="1"/>
</dbReference>
<evidence type="ECO:0000313" key="19">
    <source>
        <dbReference type="Proteomes" id="UP000472265"/>
    </source>
</evidence>
<keyword evidence="8" id="KW-0378">Hydrolase</keyword>
<feature type="compositionally biased region" description="Polar residues" evidence="15">
    <location>
        <begin position="715"/>
        <end position="727"/>
    </location>
</feature>
<dbReference type="AlphaFoldDB" id="A0A671V645"/>
<dbReference type="InterPro" id="IPR036279">
    <property type="entry name" value="5-3_exonuclease_C_sf"/>
</dbReference>
<evidence type="ECO:0000256" key="10">
    <source>
        <dbReference type="ARBA" id="ARBA00023204"/>
    </source>
</evidence>
<dbReference type="InterPro" id="IPR006085">
    <property type="entry name" value="XPG_DNA_repair_N"/>
</dbReference>
<dbReference type="InterPro" id="IPR029060">
    <property type="entry name" value="PIN-like_dom_sf"/>
</dbReference>
<keyword evidence="10" id="KW-0234">DNA repair</keyword>
<dbReference type="CDD" id="cd09869">
    <property type="entry name" value="PIN_GEN1"/>
    <property type="match status" value="1"/>
</dbReference>
<evidence type="ECO:0000256" key="15">
    <source>
        <dbReference type="SAM" id="MobiDB-lite"/>
    </source>
</evidence>
<proteinExistence type="inferred from homology"/>
<feature type="compositionally biased region" description="Polar residues" evidence="15">
    <location>
        <begin position="503"/>
        <end position="517"/>
    </location>
</feature>
<keyword evidence="7" id="KW-0227">DNA damage</keyword>
<dbReference type="GO" id="GO:0046872">
    <property type="term" value="F:metal ion binding"/>
    <property type="evidence" value="ECO:0007669"/>
    <property type="project" value="UniProtKB-KW"/>
</dbReference>
<keyword evidence="4" id="KW-0540">Nuclease</keyword>
<protein>
    <recommendedName>
        <fullName evidence="14">Flap endonuclease GEN homolog 1</fullName>
    </recommendedName>
</protein>
<dbReference type="FunFam" id="1.10.150.20:FF:000030">
    <property type="entry name" value="Flap endonuclease GEN-like 1"/>
    <property type="match status" value="1"/>
</dbReference>
<dbReference type="SMART" id="SM00484">
    <property type="entry name" value="XPGI"/>
    <property type="match status" value="1"/>
</dbReference>
<evidence type="ECO:0000256" key="4">
    <source>
        <dbReference type="ARBA" id="ARBA00022722"/>
    </source>
</evidence>
<dbReference type="InterPro" id="IPR006086">
    <property type="entry name" value="XPG-I_dom"/>
</dbReference>
<evidence type="ECO:0000256" key="14">
    <source>
        <dbReference type="ARBA" id="ARBA00070188"/>
    </source>
</evidence>
<feature type="compositionally biased region" description="Basic and acidic residues" evidence="15">
    <location>
        <begin position="762"/>
        <end position="771"/>
    </location>
</feature>
<keyword evidence="19" id="KW-1185">Reference proteome</keyword>
<dbReference type="PANTHER" id="PTHR11081:SF70">
    <property type="entry name" value="FLAP ENDONUCLEASE GEN HOMOLOG 1"/>
    <property type="match status" value="1"/>
</dbReference>
<evidence type="ECO:0000256" key="7">
    <source>
        <dbReference type="ARBA" id="ARBA00022763"/>
    </source>
</evidence>
<dbReference type="GeneID" id="115574416"/>
<dbReference type="GO" id="GO:0006281">
    <property type="term" value="P:DNA repair"/>
    <property type="evidence" value="ECO:0007669"/>
    <property type="project" value="UniProtKB-KW"/>
</dbReference>
<evidence type="ECO:0000256" key="2">
    <source>
        <dbReference type="ARBA" id="ARBA00004123"/>
    </source>
</evidence>
<dbReference type="GO" id="GO:0000400">
    <property type="term" value="F:four-way junction DNA binding"/>
    <property type="evidence" value="ECO:0007669"/>
    <property type="project" value="TreeGrafter"/>
</dbReference>
<reference evidence="18" key="3">
    <citation type="submission" date="2025-09" db="UniProtKB">
        <authorList>
            <consortium name="Ensembl"/>
        </authorList>
    </citation>
    <scope>IDENTIFICATION</scope>
</reference>
<dbReference type="InParanoid" id="A0A671V645"/>
<dbReference type="SMART" id="SM00279">
    <property type="entry name" value="HhH2"/>
    <property type="match status" value="1"/>
</dbReference>
<gene>
    <name evidence="18" type="primary">gen1</name>
</gene>
<dbReference type="InterPro" id="IPR008918">
    <property type="entry name" value="HhH2"/>
</dbReference>
<feature type="compositionally biased region" description="Basic and acidic residues" evidence="15">
    <location>
        <begin position="693"/>
        <end position="714"/>
    </location>
</feature>
<name>A0A671V645_SPAAU</name>
<dbReference type="Pfam" id="PF00752">
    <property type="entry name" value="XPG_N"/>
    <property type="match status" value="1"/>
</dbReference>
<dbReference type="InterPro" id="IPR006084">
    <property type="entry name" value="XPG/Rad2"/>
</dbReference>